<dbReference type="RefSeq" id="WP_225404152.1">
    <property type="nucleotide sequence ID" value="NZ_JAYJJR010000009.1"/>
</dbReference>
<name>A0ABU5XK30_9MYCO</name>
<keyword evidence="5" id="KW-1185">Reference proteome</keyword>
<dbReference type="InterPro" id="IPR038332">
    <property type="entry name" value="PPE_sf"/>
</dbReference>
<dbReference type="EMBL" id="JAYJJR010000009">
    <property type="protein sequence ID" value="MEB3022379.1"/>
    <property type="molecule type" value="Genomic_DNA"/>
</dbReference>
<reference evidence="4 5" key="1">
    <citation type="submission" date="2023-12" db="EMBL/GenBank/DDBJ databases">
        <title>Description of new species of Mycobacterium terrae complex isolated from sewage at the Sao Paulo Zoological Park Foundation in Brazil.</title>
        <authorList>
            <person name="Romagnoli C.L."/>
            <person name="Conceicao E.C."/>
            <person name="Machado E."/>
            <person name="Barreto L.B.P.F."/>
            <person name="Sharma A."/>
            <person name="Silva N.M."/>
            <person name="Marques L.E."/>
            <person name="Juliana M.A."/>
            <person name="Lourenco M.C.S."/>
            <person name="Digiampietri L.A."/>
            <person name="Suffys P.N."/>
            <person name="Viana-Niero C."/>
        </authorList>
    </citation>
    <scope>NUCLEOTIDE SEQUENCE [LARGE SCALE GENOMIC DNA]</scope>
    <source>
        <strain evidence="4 5">MYC098</strain>
    </source>
</reference>
<dbReference type="Gene3D" id="1.20.1260.20">
    <property type="entry name" value="PPE superfamily"/>
    <property type="match status" value="1"/>
</dbReference>
<evidence type="ECO:0000313" key="4">
    <source>
        <dbReference type="EMBL" id="MEB3022379.1"/>
    </source>
</evidence>
<comment type="caution">
    <text evidence="4">The sequence shown here is derived from an EMBL/GenBank/DDBJ whole genome shotgun (WGS) entry which is preliminary data.</text>
</comment>
<accession>A0ABU5XK30</accession>
<dbReference type="SUPFAM" id="SSF140459">
    <property type="entry name" value="PE/PPE dimer-like"/>
    <property type="match status" value="1"/>
</dbReference>
<proteinExistence type="inferred from homology"/>
<evidence type="ECO:0000256" key="1">
    <source>
        <dbReference type="ARBA" id="ARBA00010652"/>
    </source>
</evidence>
<dbReference type="InterPro" id="IPR000030">
    <property type="entry name" value="PPE_dom"/>
</dbReference>
<dbReference type="Pfam" id="PF00823">
    <property type="entry name" value="PPE"/>
    <property type="match status" value="1"/>
</dbReference>
<feature type="domain" description="PPE" evidence="2">
    <location>
        <begin position="4"/>
        <end position="166"/>
    </location>
</feature>
<protein>
    <submittedName>
        <fullName evidence="4">PPE family protein</fullName>
    </submittedName>
</protein>
<dbReference type="PANTHER" id="PTHR46766:SF1">
    <property type="entry name" value="GLUTAMINE-RICH PROTEIN 2"/>
    <property type="match status" value="1"/>
</dbReference>
<sequence length="393" mass="38507">MSFDFGALPPEIVSAWMYSGARSGPLMTAASAWSSLAAELETSAMSAQAVISELTGEQWTGPAAAAMTAAVTPYLAWLHTTSAAAQHASSQAMASAAAFETAFAATVPPPVIVANRSQLAALVASNLLGQNTPAILATEAHYMEMWAQDTLAMFGYSTSSATAAELSPISPAPQPTNPAGSAVAAAGATSGLQQELAQALTTLQGALQTVTSPLASSSTATVPLGNTIDLLLGTPLFSNAINGGVNTAAWFVCTAIPSAMSLGHTLALAGPASLASDVVGAEGLAAGLGPAVLAGMTQHAGVMASGAAPVLAGLGQASTIGEMSVPAAWSAAAGTEVAASTGSGWTAAAEEAAPMHAVPAGMGSAASAGRSGVGSGVPRYGVKPTVMPKQVFV</sequence>
<dbReference type="InterPro" id="IPR022171">
    <property type="entry name" value="PPE_C"/>
</dbReference>
<organism evidence="4 5">
    <name type="scientific">[Mycobacterium] crassicus</name>
    <dbReference type="NCBI Taxonomy" id="2872309"/>
    <lineage>
        <taxon>Bacteria</taxon>
        <taxon>Bacillati</taxon>
        <taxon>Actinomycetota</taxon>
        <taxon>Actinomycetes</taxon>
        <taxon>Mycobacteriales</taxon>
        <taxon>Mycobacteriaceae</taxon>
        <taxon>Mycolicibacter</taxon>
    </lineage>
</organism>
<dbReference type="Pfam" id="PF12484">
    <property type="entry name" value="PPE-SVP"/>
    <property type="match status" value="1"/>
</dbReference>
<feature type="domain" description="PPE family C-terminal" evidence="3">
    <location>
        <begin position="312"/>
        <end position="389"/>
    </location>
</feature>
<evidence type="ECO:0000259" key="2">
    <source>
        <dbReference type="Pfam" id="PF00823"/>
    </source>
</evidence>
<evidence type="ECO:0000259" key="3">
    <source>
        <dbReference type="Pfam" id="PF12484"/>
    </source>
</evidence>
<dbReference type="Proteomes" id="UP001299596">
    <property type="component" value="Unassembled WGS sequence"/>
</dbReference>
<evidence type="ECO:0000313" key="5">
    <source>
        <dbReference type="Proteomes" id="UP001299596"/>
    </source>
</evidence>
<dbReference type="PANTHER" id="PTHR46766">
    <property type="entry name" value="GLUTAMINE-RICH PROTEIN 2"/>
    <property type="match status" value="1"/>
</dbReference>
<comment type="similarity">
    <text evidence="1">Belongs to the mycobacterial PPE family.</text>
</comment>
<gene>
    <name evidence="4" type="ORF">K6T79_15140</name>
</gene>